<evidence type="ECO:0000313" key="1">
    <source>
        <dbReference type="EMBL" id="MBB6095831.1"/>
    </source>
</evidence>
<keyword evidence="2" id="KW-1185">Reference proteome</keyword>
<protein>
    <submittedName>
        <fullName evidence="1">Putative nucleotidyltransferase component of viral defense system</fullName>
    </submittedName>
</protein>
<comment type="caution">
    <text evidence="1">The sequence shown here is derived from an EMBL/GenBank/DDBJ whole genome shotgun (WGS) entry which is preliminary data.</text>
</comment>
<dbReference type="Gene3D" id="3.10.450.620">
    <property type="entry name" value="JHP933, nucleotidyltransferase-like core domain"/>
    <property type="match status" value="1"/>
</dbReference>
<dbReference type="EMBL" id="JACHHZ010000006">
    <property type="protein sequence ID" value="MBB6095831.1"/>
    <property type="molecule type" value="Genomic_DNA"/>
</dbReference>
<keyword evidence="1" id="KW-0808">Transferase</keyword>
<evidence type="ECO:0000313" key="2">
    <source>
        <dbReference type="Proteomes" id="UP000588068"/>
    </source>
</evidence>
<dbReference type="InterPro" id="IPR014942">
    <property type="entry name" value="AbiEii"/>
</dbReference>
<proteinExistence type="predicted"/>
<dbReference type="AlphaFoldDB" id="A0A841HR49"/>
<dbReference type="Pfam" id="PF08843">
    <property type="entry name" value="AbiEii"/>
    <property type="match status" value="1"/>
</dbReference>
<gene>
    <name evidence="1" type="ORF">HNQ60_004722</name>
</gene>
<sequence length="106" mass="11947">MTYGPAEIREAQEYFGFARPVLIEKDWHIIRAMRAIAATDAAPFQLVFSGGTCLARAHKLISRMSEDIDFKIVPIDADAVSKTQRRKQLAELRDKITSSLLAKCEH</sequence>
<reference evidence="1 2" key="1">
    <citation type="submission" date="2020-08" db="EMBL/GenBank/DDBJ databases">
        <title>Genomic Encyclopedia of Type Strains, Phase IV (KMG-IV): sequencing the most valuable type-strain genomes for metagenomic binning, comparative biology and taxonomic classification.</title>
        <authorList>
            <person name="Goeker M."/>
        </authorList>
    </citation>
    <scope>NUCLEOTIDE SEQUENCE [LARGE SCALE GENOMIC DNA]</scope>
    <source>
        <strain evidence="1 2">DSM 26723</strain>
    </source>
</reference>
<dbReference type="Proteomes" id="UP000588068">
    <property type="component" value="Unassembled WGS sequence"/>
</dbReference>
<organism evidence="1 2">
    <name type="scientific">Povalibacter uvarum</name>
    <dbReference type="NCBI Taxonomy" id="732238"/>
    <lineage>
        <taxon>Bacteria</taxon>
        <taxon>Pseudomonadati</taxon>
        <taxon>Pseudomonadota</taxon>
        <taxon>Gammaproteobacteria</taxon>
        <taxon>Steroidobacterales</taxon>
        <taxon>Steroidobacteraceae</taxon>
        <taxon>Povalibacter</taxon>
    </lineage>
</organism>
<name>A0A841HR49_9GAMM</name>
<dbReference type="GO" id="GO:0016740">
    <property type="term" value="F:transferase activity"/>
    <property type="evidence" value="ECO:0007669"/>
    <property type="project" value="UniProtKB-KW"/>
</dbReference>
<accession>A0A841HR49</accession>